<organism evidence="2 3">
    <name type="scientific">Candidatus Avipropionibacterium avicola</name>
    <dbReference type="NCBI Taxonomy" id="2840701"/>
    <lineage>
        <taxon>Bacteria</taxon>
        <taxon>Bacillati</taxon>
        <taxon>Actinomycetota</taxon>
        <taxon>Actinomycetes</taxon>
        <taxon>Propionibacteriales</taxon>
        <taxon>Propionibacteriaceae</taxon>
        <taxon>Propionibacteriaceae incertae sedis</taxon>
        <taxon>Candidatus Avipropionibacterium</taxon>
    </lineage>
</organism>
<accession>A0A9D1KMW6</accession>
<dbReference type="InterPro" id="IPR050662">
    <property type="entry name" value="Sec-metab_biosynth-thioest"/>
</dbReference>
<sequence length="263" mass="27341">MIERVRADNPGPMTLTGTNTWLVAGPTGTVVADPGPDLPEHLERILAAAGTIGAIVLTHRHHDHSDLAGPLATRTAAPVLAADAQLCRGASPSDPRARRGALAAGAQLPGGLRVLTTPGHTDDSICLWHPASRSLLTGDTVLGQGSSVIAYPEGEVAASLASLTALVGFAEQHDVQQLLPGHGEVVTEPVVRLRHDLAHRHERIDQVKAAVATGHRTVAEVTAVVHAGLDERLVGAARASIAAHLAHLEALDDTDPWLAGRAR</sequence>
<evidence type="ECO:0000259" key="1">
    <source>
        <dbReference type="SMART" id="SM00849"/>
    </source>
</evidence>
<proteinExistence type="predicted"/>
<dbReference type="PANTHER" id="PTHR23131:SF0">
    <property type="entry name" value="ENDORIBONUCLEASE LACTB2"/>
    <property type="match status" value="1"/>
</dbReference>
<dbReference type="EMBL" id="DVLP01000417">
    <property type="protein sequence ID" value="HIT76789.1"/>
    <property type="molecule type" value="Genomic_DNA"/>
</dbReference>
<name>A0A9D1KMW6_9ACTN</name>
<dbReference type="AlphaFoldDB" id="A0A9D1KMW6"/>
<reference evidence="2" key="1">
    <citation type="submission" date="2020-10" db="EMBL/GenBank/DDBJ databases">
        <authorList>
            <person name="Gilroy R."/>
        </authorList>
    </citation>
    <scope>NUCLEOTIDE SEQUENCE</scope>
    <source>
        <strain evidence="2">ChiGjej1B1-24693</strain>
    </source>
</reference>
<protein>
    <submittedName>
        <fullName evidence="2">MBL fold metallo-hydrolase</fullName>
    </submittedName>
</protein>
<dbReference type="SUPFAM" id="SSF56281">
    <property type="entry name" value="Metallo-hydrolase/oxidoreductase"/>
    <property type="match status" value="1"/>
</dbReference>
<dbReference type="CDD" id="cd16278">
    <property type="entry name" value="metallo-hydrolase-like_MBL-fold"/>
    <property type="match status" value="1"/>
</dbReference>
<dbReference type="Proteomes" id="UP000886842">
    <property type="component" value="Unassembled WGS sequence"/>
</dbReference>
<dbReference type="InterPro" id="IPR036866">
    <property type="entry name" value="RibonucZ/Hydroxyglut_hydro"/>
</dbReference>
<comment type="caution">
    <text evidence="2">The sequence shown here is derived from an EMBL/GenBank/DDBJ whole genome shotgun (WGS) entry which is preliminary data.</text>
</comment>
<reference evidence="2" key="2">
    <citation type="journal article" date="2021" name="PeerJ">
        <title>Extensive microbial diversity within the chicken gut microbiome revealed by metagenomics and culture.</title>
        <authorList>
            <person name="Gilroy R."/>
            <person name="Ravi A."/>
            <person name="Getino M."/>
            <person name="Pursley I."/>
            <person name="Horton D.L."/>
            <person name="Alikhan N.F."/>
            <person name="Baker D."/>
            <person name="Gharbi K."/>
            <person name="Hall N."/>
            <person name="Watson M."/>
            <person name="Adriaenssens E.M."/>
            <person name="Foster-Nyarko E."/>
            <person name="Jarju S."/>
            <person name="Secka A."/>
            <person name="Antonio M."/>
            <person name="Oren A."/>
            <person name="Chaudhuri R.R."/>
            <person name="La Ragione R."/>
            <person name="Hildebrand F."/>
            <person name="Pallen M.J."/>
        </authorList>
    </citation>
    <scope>NUCLEOTIDE SEQUENCE</scope>
    <source>
        <strain evidence="2">ChiGjej1B1-24693</strain>
    </source>
</reference>
<evidence type="ECO:0000313" key="2">
    <source>
        <dbReference type="EMBL" id="HIT76789.1"/>
    </source>
</evidence>
<dbReference type="PANTHER" id="PTHR23131">
    <property type="entry name" value="ENDORIBONUCLEASE LACTB2"/>
    <property type="match status" value="1"/>
</dbReference>
<dbReference type="Pfam" id="PF00753">
    <property type="entry name" value="Lactamase_B"/>
    <property type="match status" value="1"/>
</dbReference>
<dbReference type="SMART" id="SM00849">
    <property type="entry name" value="Lactamase_B"/>
    <property type="match status" value="1"/>
</dbReference>
<dbReference type="InterPro" id="IPR036388">
    <property type="entry name" value="WH-like_DNA-bd_sf"/>
</dbReference>
<gene>
    <name evidence="2" type="ORF">IAA98_14510</name>
</gene>
<dbReference type="Gene3D" id="1.10.10.10">
    <property type="entry name" value="Winged helix-like DNA-binding domain superfamily/Winged helix DNA-binding domain"/>
    <property type="match status" value="1"/>
</dbReference>
<feature type="domain" description="Metallo-beta-lactamase" evidence="1">
    <location>
        <begin position="17"/>
        <end position="182"/>
    </location>
</feature>
<evidence type="ECO:0000313" key="3">
    <source>
        <dbReference type="Proteomes" id="UP000886842"/>
    </source>
</evidence>
<dbReference type="InterPro" id="IPR001279">
    <property type="entry name" value="Metallo-B-lactamas"/>
</dbReference>
<dbReference type="Gene3D" id="3.60.15.10">
    <property type="entry name" value="Ribonuclease Z/Hydroxyacylglutathione hydrolase-like"/>
    <property type="match status" value="1"/>
</dbReference>